<keyword evidence="5" id="KW-1185">Reference proteome</keyword>
<evidence type="ECO:0000313" key="5">
    <source>
        <dbReference type="Proteomes" id="UP000658720"/>
    </source>
</evidence>
<comment type="catalytic activity">
    <reaction evidence="2">
        <text>L-glutamyl-tRNA(Gln) + L-glutamine + ATP + H2O = L-glutaminyl-tRNA(Gln) + L-glutamate + ADP + phosphate + H(+)</text>
        <dbReference type="Rhea" id="RHEA:17521"/>
        <dbReference type="Rhea" id="RHEA-COMP:9681"/>
        <dbReference type="Rhea" id="RHEA-COMP:9684"/>
        <dbReference type="ChEBI" id="CHEBI:15377"/>
        <dbReference type="ChEBI" id="CHEBI:15378"/>
        <dbReference type="ChEBI" id="CHEBI:29985"/>
        <dbReference type="ChEBI" id="CHEBI:30616"/>
        <dbReference type="ChEBI" id="CHEBI:43474"/>
        <dbReference type="ChEBI" id="CHEBI:58359"/>
        <dbReference type="ChEBI" id="CHEBI:78520"/>
        <dbReference type="ChEBI" id="CHEBI:78521"/>
        <dbReference type="ChEBI" id="CHEBI:456216"/>
    </reaction>
</comment>
<dbReference type="Pfam" id="PF02686">
    <property type="entry name" value="GatC"/>
    <property type="match status" value="1"/>
</dbReference>
<dbReference type="RefSeq" id="WP_190599556.1">
    <property type="nucleotide sequence ID" value="NZ_JADEVV010000051.1"/>
</dbReference>
<sequence length="104" mass="11561">MLDQSQVQKIAHLARLDITPEEESQFASQLSSILDYFDQLSELPTEGVEPTTRAIELSNIVRGDRQISWDGDNAATTRQALLDNAPEPEGDFFRVPRIMGGDDA</sequence>
<protein>
    <recommendedName>
        <fullName evidence="2">Aspartyl/glutamyl-tRNA(Asn/Gln) amidotransferase subunit C</fullName>
        <shortName evidence="2">Asp/Glu-ADT subunit C</shortName>
        <ecNumber evidence="2">6.3.5.-</ecNumber>
    </recommendedName>
</protein>
<evidence type="ECO:0000256" key="2">
    <source>
        <dbReference type="HAMAP-Rule" id="MF_00122"/>
    </source>
</evidence>
<keyword evidence="2" id="KW-0547">Nucleotide-binding</keyword>
<dbReference type="PANTHER" id="PTHR15004:SF0">
    <property type="entry name" value="GLUTAMYL-TRNA(GLN) AMIDOTRANSFERASE SUBUNIT C, MITOCHONDRIAL"/>
    <property type="match status" value="1"/>
</dbReference>
<evidence type="ECO:0000313" key="4">
    <source>
        <dbReference type="EMBL" id="MBE9255157.1"/>
    </source>
</evidence>
<keyword evidence="2" id="KW-0067">ATP-binding</keyword>
<keyword evidence="2" id="KW-0436">Ligase</keyword>
<dbReference type="Gene3D" id="1.10.20.60">
    <property type="entry name" value="Glu-tRNAGln amidotransferase C subunit, N-terminal domain"/>
    <property type="match status" value="1"/>
</dbReference>
<accession>A0ABR9VUX0</accession>
<dbReference type="Proteomes" id="UP000658720">
    <property type="component" value="Unassembled WGS sequence"/>
</dbReference>
<dbReference type="NCBIfam" id="TIGR00135">
    <property type="entry name" value="gatC"/>
    <property type="match status" value="1"/>
</dbReference>
<feature type="region of interest" description="Disordered" evidence="3">
    <location>
        <begin position="82"/>
        <end position="104"/>
    </location>
</feature>
<evidence type="ECO:0000256" key="3">
    <source>
        <dbReference type="SAM" id="MobiDB-lite"/>
    </source>
</evidence>
<comment type="subunit">
    <text evidence="2">Heterotrimer of A, B and C subunits.</text>
</comment>
<dbReference type="EC" id="6.3.5.-" evidence="2"/>
<dbReference type="SUPFAM" id="SSF141000">
    <property type="entry name" value="Glu-tRNAGln amidotransferase C subunit"/>
    <property type="match status" value="1"/>
</dbReference>
<evidence type="ECO:0000256" key="1">
    <source>
        <dbReference type="ARBA" id="ARBA00022917"/>
    </source>
</evidence>
<proteinExistence type="inferred from homology"/>
<organism evidence="4 5">
    <name type="scientific">Synechocystis salina LEGE 00031</name>
    <dbReference type="NCBI Taxonomy" id="1828736"/>
    <lineage>
        <taxon>Bacteria</taxon>
        <taxon>Bacillati</taxon>
        <taxon>Cyanobacteriota</taxon>
        <taxon>Cyanophyceae</taxon>
        <taxon>Synechococcales</taxon>
        <taxon>Merismopediaceae</taxon>
        <taxon>Synechocystis</taxon>
    </lineage>
</organism>
<comment type="function">
    <text evidence="2">Allows the formation of correctly charged Asn-tRNA(Asn) or Gln-tRNA(Gln) through the transamidation of misacylated Asp-tRNA(Asn) or Glu-tRNA(Gln) in organisms which lack either or both of asparaginyl-tRNA or glutaminyl-tRNA synthetases. The reaction takes place in the presence of glutamine and ATP through an activated phospho-Asp-tRNA(Asn) or phospho-Glu-tRNA(Gln).</text>
</comment>
<reference evidence="4 5" key="1">
    <citation type="submission" date="2020-10" db="EMBL/GenBank/DDBJ databases">
        <authorList>
            <person name="Castelo-Branco R."/>
            <person name="Eusebio N."/>
            <person name="Adriana R."/>
            <person name="Vieira A."/>
            <person name="Brugerolle De Fraissinette N."/>
            <person name="Rezende De Castro R."/>
            <person name="Schneider M.P."/>
            <person name="Vasconcelos V."/>
            <person name="Leao P.N."/>
        </authorList>
    </citation>
    <scope>NUCLEOTIDE SEQUENCE [LARGE SCALE GENOMIC DNA]</scope>
    <source>
        <strain evidence="4 5">LEGE 00031</strain>
    </source>
</reference>
<comment type="caution">
    <text evidence="4">The sequence shown here is derived from an EMBL/GenBank/DDBJ whole genome shotgun (WGS) entry which is preliminary data.</text>
</comment>
<keyword evidence="1 2" id="KW-0648">Protein biosynthesis</keyword>
<gene>
    <name evidence="2 4" type="primary">gatC</name>
    <name evidence="4" type="ORF">IQ217_15180</name>
</gene>
<dbReference type="InterPro" id="IPR036113">
    <property type="entry name" value="Asp/Glu-ADT_sf_sub_c"/>
</dbReference>
<dbReference type="EMBL" id="JADEVV010000051">
    <property type="protein sequence ID" value="MBE9255157.1"/>
    <property type="molecule type" value="Genomic_DNA"/>
</dbReference>
<dbReference type="HAMAP" id="MF_00122">
    <property type="entry name" value="GatC"/>
    <property type="match status" value="1"/>
</dbReference>
<name>A0ABR9VUX0_9SYNC</name>
<dbReference type="InterPro" id="IPR003837">
    <property type="entry name" value="GatC"/>
</dbReference>
<comment type="catalytic activity">
    <reaction evidence="2">
        <text>L-aspartyl-tRNA(Asn) + L-glutamine + ATP + H2O = L-asparaginyl-tRNA(Asn) + L-glutamate + ADP + phosphate + 2 H(+)</text>
        <dbReference type="Rhea" id="RHEA:14513"/>
        <dbReference type="Rhea" id="RHEA-COMP:9674"/>
        <dbReference type="Rhea" id="RHEA-COMP:9677"/>
        <dbReference type="ChEBI" id="CHEBI:15377"/>
        <dbReference type="ChEBI" id="CHEBI:15378"/>
        <dbReference type="ChEBI" id="CHEBI:29985"/>
        <dbReference type="ChEBI" id="CHEBI:30616"/>
        <dbReference type="ChEBI" id="CHEBI:43474"/>
        <dbReference type="ChEBI" id="CHEBI:58359"/>
        <dbReference type="ChEBI" id="CHEBI:78515"/>
        <dbReference type="ChEBI" id="CHEBI:78516"/>
        <dbReference type="ChEBI" id="CHEBI:456216"/>
    </reaction>
</comment>
<comment type="similarity">
    <text evidence="2">Belongs to the GatC family.</text>
</comment>
<dbReference type="PANTHER" id="PTHR15004">
    <property type="entry name" value="GLUTAMYL-TRNA(GLN) AMIDOTRANSFERASE SUBUNIT C, MITOCHONDRIAL"/>
    <property type="match status" value="1"/>
</dbReference>